<organism evidence="1 2">
    <name type="scientific">Paenibacillus residui</name>
    <dbReference type="NCBI Taxonomy" id="629724"/>
    <lineage>
        <taxon>Bacteria</taxon>
        <taxon>Bacillati</taxon>
        <taxon>Bacillota</taxon>
        <taxon>Bacilli</taxon>
        <taxon>Bacillales</taxon>
        <taxon>Paenibacillaceae</taxon>
        <taxon>Paenibacillus</taxon>
    </lineage>
</organism>
<evidence type="ECO:0008006" key="3">
    <source>
        <dbReference type="Google" id="ProtNLM"/>
    </source>
</evidence>
<protein>
    <recommendedName>
        <fullName evidence="3">General stress protein 17M-like domain-containing protein</fullName>
    </recommendedName>
</protein>
<keyword evidence="2" id="KW-1185">Reference proteome</keyword>
<dbReference type="EMBL" id="JBHTIU010000108">
    <property type="protein sequence ID" value="MFD0872426.1"/>
    <property type="molecule type" value="Genomic_DNA"/>
</dbReference>
<comment type="caution">
    <text evidence="1">The sequence shown here is derived from an EMBL/GenBank/DDBJ whole genome shotgun (WGS) entry which is preliminary data.</text>
</comment>
<accession>A0ABW3DHZ7</accession>
<sequence>MARRIQAYFRTEDDAESARTKLQTYSVSEMEIGELPEGMENSARLLAPFALGAGTTDGTVMGSGAGVSGADRGIGAAIVWKELGRNNEIDSTAEANGTDENSLKGFKYVLSCQAAEEDYDEVIDVIRRNEGAVEIME</sequence>
<dbReference type="Proteomes" id="UP001597120">
    <property type="component" value="Unassembled WGS sequence"/>
</dbReference>
<evidence type="ECO:0000313" key="2">
    <source>
        <dbReference type="Proteomes" id="UP001597120"/>
    </source>
</evidence>
<evidence type="ECO:0000313" key="1">
    <source>
        <dbReference type="EMBL" id="MFD0872426.1"/>
    </source>
</evidence>
<gene>
    <name evidence="1" type="ORF">ACFQ03_25210</name>
</gene>
<proteinExistence type="predicted"/>
<name>A0ABW3DHZ7_9BACL</name>
<reference evidence="2" key="1">
    <citation type="journal article" date="2019" name="Int. J. Syst. Evol. Microbiol.">
        <title>The Global Catalogue of Microorganisms (GCM) 10K type strain sequencing project: providing services to taxonomists for standard genome sequencing and annotation.</title>
        <authorList>
            <consortium name="The Broad Institute Genomics Platform"/>
            <consortium name="The Broad Institute Genome Sequencing Center for Infectious Disease"/>
            <person name="Wu L."/>
            <person name="Ma J."/>
        </authorList>
    </citation>
    <scope>NUCLEOTIDE SEQUENCE [LARGE SCALE GENOMIC DNA]</scope>
    <source>
        <strain evidence="2">CCUG 57263</strain>
    </source>
</reference>
<dbReference type="RefSeq" id="WP_144940960.1">
    <property type="nucleotide sequence ID" value="NZ_JBHTIU010000108.1"/>
</dbReference>